<feature type="non-terminal residue" evidence="12">
    <location>
        <position position="81"/>
    </location>
</feature>
<comment type="subcellular location">
    <subcellularLocation>
        <location evidence="1">Membrane</location>
        <topology evidence="1">Multi-pass membrane protein</topology>
    </subcellularLocation>
</comment>
<dbReference type="SUPFAM" id="SSF53850">
    <property type="entry name" value="Periplasmic binding protein-like II"/>
    <property type="match status" value="1"/>
</dbReference>
<dbReference type="InterPro" id="IPR019594">
    <property type="entry name" value="Glu/Gly-bd"/>
</dbReference>
<dbReference type="GO" id="GO:0016020">
    <property type="term" value="C:membrane"/>
    <property type="evidence" value="ECO:0007669"/>
    <property type="project" value="UniProtKB-SubCell"/>
</dbReference>
<accession>A0A6H5HND3</accession>
<evidence type="ECO:0000256" key="4">
    <source>
        <dbReference type="ARBA" id="ARBA00022989"/>
    </source>
</evidence>
<dbReference type="Proteomes" id="UP000479000">
    <property type="component" value="Unassembled WGS sequence"/>
</dbReference>
<gene>
    <name evidence="12" type="ORF">NTEN_LOCUS22328</name>
</gene>
<dbReference type="GO" id="GO:0015276">
    <property type="term" value="F:ligand-gated monoatomic ion channel activity"/>
    <property type="evidence" value="ECO:0007669"/>
    <property type="project" value="InterPro"/>
</dbReference>
<dbReference type="Pfam" id="PF10613">
    <property type="entry name" value="Lig_chan-Glu_bd"/>
    <property type="match status" value="1"/>
</dbReference>
<keyword evidence="6" id="KW-0472">Membrane</keyword>
<name>A0A6H5HND3_9HEMI</name>
<organism evidence="12 13">
    <name type="scientific">Nesidiocoris tenuis</name>
    <dbReference type="NCBI Taxonomy" id="355587"/>
    <lineage>
        <taxon>Eukaryota</taxon>
        <taxon>Metazoa</taxon>
        <taxon>Ecdysozoa</taxon>
        <taxon>Arthropoda</taxon>
        <taxon>Hexapoda</taxon>
        <taxon>Insecta</taxon>
        <taxon>Pterygota</taxon>
        <taxon>Neoptera</taxon>
        <taxon>Paraneoptera</taxon>
        <taxon>Hemiptera</taxon>
        <taxon>Heteroptera</taxon>
        <taxon>Panheteroptera</taxon>
        <taxon>Cimicomorpha</taxon>
        <taxon>Miridae</taxon>
        <taxon>Dicyphina</taxon>
        <taxon>Nesidiocoris</taxon>
    </lineage>
</organism>
<evidence type="ECO:0000256" key="2">
    <source>
        <dbReference type="ARBA" id="ARBA00022448"/>
    </source>
</evidence>
<keyword evidence="13" id="KW-1185">Reference proteome</keyword>
<sequence length="81" mass="9524">MRSLTIVPLKIPQEWPYVMMYEGTNYTGNARFFGFCVDVLRMIAKEVGFDYIIELVPDRKYGAQDPYTKQWNGIVDHLMKN</sequence>
<keyword evidence="3" id="KW-0812">Transmembrane</keyword>
<dbReference type="Gene3D" id="3.40.190.10">
    <property type="entry name" value="Periplasmic binding protein-like II"/>
    <property type="match status" value="1"/>
</dbReference>
<protein>
    <recommendedName>
        <fullName evidence="11">Ionotropic glutamate receptor L-glutamate and glycine-binding domain-containing protein</fullName>
    </recommendedName>
</protein>
<evidence type="ECO:0000313" key="13">
    <source>
        <dbReference type="Proteomes" id="UP000479000"/>
    </source>
</evidence>
<evidence type="ECO:0000256" key="8">
    <source>
        <dbReference type="ARBA" id="ARBA00023180"/>
    </source>
</evidence>
<evidence type="ECO:0000256" key="6">
    <source>
        <dbReference type="ARBA" id="ARBA00023136"/>
    </source>
</evidence>
<reference evidence="12 13" key="1">
    <citation type="submission" date="2020-02" db="EMBL/GenBank/DDBJ databases">
        <authorList>
            <person name="Ferguson B K."/>
        </authorList>
    </citation>
    <scope>NUCLEOTIDE SEQUENCE [LARGE SCALE GENOMIC DNA]</scope>
</reference>
<evidence type="ECO:0000256" key="9">
    <source>
        <dbReference type="ARBA" id="ARBA00023286"/>
    </source>
</evidence>
<keyword evidence="9" id="KW-1071">Ligand-gated ion channel</keyword>
<keyword evidence="7" id="KW-0675">Receptor</keyword>
<dbReference type="EMBL" id="CADCXU010032851">
    <property type="protein sequence ID" value="CAB0018445.1"/>
    <property type="molecule type" value="Genomic_DNA"/>
</dbReference>
<evidence type="ECO:0000256" key="3">
    <source>
        <dbReference type="ARBA" id="ARBA00022692"/>
    </source>
</evidence>
<evidence type="ECO:0000259" key="11">
    <source>
        <dbReference type="SMART" id="SM00918"/>
    </source>
</evidence>
<keyword evidence="4" id="KW-1133">Transmembrane helix</keyword>
<dbReference type="AlphaFoldDB" id="A0A6H5HND3"/>
<keyword evidence="2" id="KW-0813">Transport</keyword>
<evidence type="ECO:0000256" key="1">
    <source>
        <dbReference type="ARBA" id="ARBA00004141"/>
    </source>
</evidence>
<keyword evidence="8" id="KW-0325">Glycoprotein</keyword>
<dbReference type="SMART" id="SM00918">
    <property type="entry name" value="Lig_chan-Glu_bd"/>
    <property type="match status" value="1"/>
</dbReference>
<keyword evidence="10" id="KW-0407">Ion channel</keyword>
<evidence type="ECO:0000256" key="5">
    <source>
        <dbReference type="ARBA" id="ARBA00023065"/>
    </source>
</evidence>
<proteinExistence type="predicted"/>
<keyword evidence="5" id="KW-0406">Ion transport</keyword>
<feature type="domain" description="Ionotropic glutamate receptor L-glutamate and glycine-binding" evidence="11">
    <location>
        <begin position="16"/>
        <end position="80"/>
    </location>
</feature>
<evidence type="ECO:0000313" key="12">
    <source>
        <dbReference type="EMBL" id="CAB0018445.1"/>
    </source>
</evidence>
<dbReference type="OrthoDB" id="5984008at2759"/>
<evidence type="ECO:0000256" key="10">
    <source>
        <dbReference type="ARBA" id="ARBA00023303"/>
    </source>
</evidence>
<evidence type="ECO:0000256" key="7">
    <source>
        <dbReference type="ARBA" id="ARBA00023170"/>
    </source>
</evidence>